<dbReference type="InterPro" id="IPR003959">
    <property type="entry name" value="ATPase_AAA_core"/>
</dbReference>
<dbReference type="SUPFAM" id="SSF52540">
    <property type="entry name" value="P-loop containing nucleoside triphosphate hydrolases"/>
    <property type="match status" value="1"/>
</dbReference>
<gene>
    <name evidence="2" type="ordered locus">Amico_1147</name>
</gene>
<accession>D5EFD8</accession>
<name>D5EFD8_AMICL</name>
<dbReference type="KEGG" id="aco:Amico_1147"/>
<dbReference type="AlphaFoldDB" id="D5EFD8"/>
<dbReference type="GO" id="GO:0016887">
    <property type="term" value="F:ATP hydrolysis activity"/>
    <property type="evidence" value="ECO:0007669"/>
    <property type="project" value="InterPro"/>
</dbReference>
<dbReference type="eggNOG" id="COG1106">
    <property type="taxonomic scope" value="Bacteria"/>
</dbReference>
<sequence>MVKQIDIRKYRKMEDLSLVFSQGINILSGTNGTCKTSLLHIVSNSFQEVNKGCPWVTDASCLTAIKKVNKLINPKIETLTKGDKTYNDPANQVKGTLFTVEYYDHPSLEFRKHNSKANNRYAIKPYYGKNRGDTLPFCPVIYLGLGRLFPFGEFQNDEAIRGVKGELPSTYQDEIKTFYEDFTGISIESSSPQQMGDFKTRADFISDVEGIDSNTISAGEDNLFILLTAIISLKYYYEATALSHEVTSILLVDEIDATLHPSILYKLLKLFEDYSNRYKIQIICTSHSLSLIEFALARKYNVIYLLDNIESVFNMETPDIYKIKMYLHNISENEIYLGKKIPVFTEDEEAKTFLKILFEYLAENEETQSFEAIRNYFHLVEACLGAKDLKNIFNDNYLLKSTLQSICILDGDQNGSAGMNQNIICLPGEKSPEKMAMTYAIQLYENNDSFFADNGTPVNLGYTRLYFRENILHDIGNIQTTINEHRAGGKSIHGVERALNKKVFSRHETFFNLIFRHWLHDDNNRAQILTFYDNLISMYKKTAPFHGLNPNKIERINALSRTR</sequence>
<proteinExistence type="predicted"/>
<dbReference type="PANTHER" id="PTHR43581">
    <property type="entry name" value="ATP/GTP PHOSPHATASE"/>
    <property type="match status" value="1"/>
</dbReference>
<evidence type="ECO:0000313" key="3">
    <source>
        <dbReference type="Proteomes" id="UP000002366"/>
    </source>
</evidence>
<dbReference type="GO" id="GO:0005524">
    <property type="term" value="F:ATP binding"/>
    <property type="evidence" value="ECO:0007669"/>
    <property type="project" value="InterPro"/>
</dbReference>
<dbReference type="InterPro" id="IPR051396">
    <property type="entry name" value="Bact_Antivir_Def_Nuclease"/>
</dbReference>
<protein>
    <submittedName>
        <fullName evidence="2">Putative prophage Lp2 protein 4</fullName>
    </submittedName>
</protein>
<dbReference type="PANTHER" id="PTHR43581:SF4">
    <property type="entry name" value="ATP_GTP PHOSPHATASE"/>
    <property type="match status" value="1"/>
</dbReference>
<dbReference type="HOGENOM" id="CLU_026496_0_0_0"/>
<dbReference type="InterPro" id="IPR027417">
    <property type="entry name" value="P-loop_NTPase"/>
</dbReference>
<dbReference type="Pfam" id="PF13304">
    <property type="entry name" value="AAA_21"/>
    <property type="match status" value="1"/>
</dbReference>
<dbReference type="STRING" id="572547.Amico_1147"/>
<dbReference type="RefSeq" id="WP_013048533.1">
    <property type="nucleotide sequence ID" value="NC_014011.1"/>
</dbReference>
<dbReference type="Proteomes" id="UP000002366">
    <property type="component" value="Chromosome"/>
</dbReference>
<reference evidence="2 3" key="1">
    <citation type="journal article" date="2010" name="Stand. Genomic Sci.">
        <title>Complete genome sequence of Aminobacterium colombiense type strain (ALA-1).</title>
        <authorList>
            <person name="Chertkov O."/>
            <person name="Sikorski J."/>
            <person name="Brambilla E."/>
            <person name="Lapidus A."/>
            <person name="Copeland A."/>
            <person name="Glavina Del Rio T."/>
            <person name="Nolan M."/>
            <person name="Lucas S."/>
            <person name="Tice H."/>
            <person name="Cheng J.F."/>
            <person name="Han C."/>
            <person name="Detter J.C."/>
            <person name="Bruce D."/>
            <person name="Tapia R."/>
            <person name="Goodwin L."/>
            <person name="Pitluck S."/>
            <person name="Liolios K."/>
            <person name="Ivanova N."/>
            <person name="Mavromatis K."/>
            <person name="Ovchinnikova G."/>
            <person name="Pati A."/>
            <person name="Chen A."/>
            <person name="Palaniappan K."/>
            <person name="Land M."/>
            <person name="Hauser L."/>
            <person name="Chang Y.J."/>
            <person name="Jeffries C.D."/>
            <person name="Spring S."/>
            <person name="Rohde M."/>
            <person name="Goker M."/>
            <person name="Bristow J."/>
            <person name="Eisen J.A."/>
            <person name="Markowitz V."/>
            <person name="Hugenholtz P."/>
            <person name="Kyrpides N.C."/>
            <person name="Klenk H.P."/>
        </authorList>
    </citation>
    <scope>NUCLEOTIDE SEQUENCE [LARGE SCALE GENOMIC DNA]</scope>
    <source>
        <strain evidence="3">DSM 12261 / ALA-1</strain>
    </source>
</reference>
<dbReference type="OrthoDB" id="9809324at2"/>
<dbReference type="CDD" id="cd00267">
    <property type="entry name" value="ABC_ATPase"/>
    <property type="match status" value="1"/>
</dbReference>
<organism evidence="2 3">
    <name type="scientific">Aminobacterium colombiense (strain DSM 12261 / ALA-1)</name>
    <dbReference type="NCBI Taxonomy" id="572547"/>
    <lineage>
        <taxon>Bacteria</taxon>
        <taxon>Thermotogati</taxon>
        <taxon>Synergistota</taxon>
        <taxon>Synergistia</taxon>
        <taxon>Synergistales</taxon>
        <taxon>Aminobacteriaceae</taxon>
        <taxon>Aminobacterium</taxon>
    </lineage>
</organism>
<dbReference type="Gene3D" id="3.40.50.300">
    <property type="entry name" value="P-loop containing nucleotide triphosphate hydrolases"/>
    <property type="match status" value="2"/>
</dbReference>
<dbReference type="EMBL" id="CP001997">
    <property type="protein sequence ID" value="ADE57270.1"/>
    <property type="molecule type" value="Genomic_DNA"/>
</dbReference>
<feature type="domain" description="ATPase AAA-type core" evidence="1">
    <location>
        <begin position="240"/>
        <end position="293"/>
    </location>
</feature>
<keyword evidence="3" id="KW-1185">Reference proteome</keyword>
<evidence type="ECO:0000313" key="2">
    <source>
        <dbReference type="EMBL" id="ADE57270.1"/>
    </source>
</evidence>
<evidence type="ECO:0000259" key="1">
    <source>
        <dbReference type="Pfam" id="PF13304"/>
    </source>
</evidence>